<comment type="caution">
    <text evidence="1">The sequence shown here is derived from an EMBL/GenBank/DDBJ whole genome shotgun (WGS) entry which is preliminary data.</text>
</comment>
<dbReference type="EMBL" id="CM042058">
    <property type="protein sequence ID" value="KAI3685483.1"/>
    <property type="molecule type" value="Genomic_DNA"/>
</dbReference>
<reference evidence="2" key="1">
    <citation type="journal article" date="2022" name="Mol. Ecol. Resour.">
        <title>The genomes of chicory, endive, great burdock and yacon provide insights into Asteraceae palaeo-polyploidization history and plant inulin production.</title>
        <authorList>
            <person name="Fan W."/>
            <person name="Wang S."/>
            <person name="Wang H."/>
            <person name="Wang A."/>
            <person name="Jiang F."/>
            <person name="Liu H."/>
            <person name="Zhao H."/>
            <person name="Xu D."/>
            <person name="Zhang Y."/>
        </authorList>
    </citation>
    <scope>NUCLEOTIDE SEQUENCE [LARGE SCALE GENOMIC DNA]</scope>
    <source>
        <strain evidence="2">cv. Niubang</strain>
    </source>
</reference>
<evidence type="ECO:0000313" key="1">
    <source>
        <dbReference type="EMBL" id="KAI3685483.1"/>
    </source>
</evidence>
<keyword evidence="2" id="KW-1185">Reference proteome</keyword>
<protein>
    <submittedName>
        <fullName evidence="1">Uncharacterized protein</fullName>
    </submittedName>
</protein>
<sequence>MFVTLVSRFDRSKKSMRELAEDLYFPTAKTTLGCSRPKPVLGFSVIVSCLVTLNSISSDVKVFHFFLYAIRTQECIQTANWLLV</sequence>
<accession>A0ACB8YJ97</accession>
<proteinExistence type="predicted"/>
<evidence type="ECO:0000313" key="2">
    <source>
        <dbReference type="Proteomes" id="UP001055879"/>
    </source>
</evidence>
<organism evidence="1 2">
    <name type="scientific">Arctium lappa</name>
    <name type="common">Greater burdock</name>
    <name type="synonym">Lappa major</name>
    <dbReference type="NCBI Taxonomy" id="4217"/>
    <lineage>
        <taxon>Eukaryota</taxon>
        <taxon>Viridiplantae</taxon>
        <taxon>Streptophyta</taxon>
        <taxon>Embryophyta</taxon>
        <taxon>Tracheophyta</taxon>
        <taxon>Spermatophyta</taxon>
        <taxon>Magnoliopsida</taxon>
        <taxon>eudicotyledons</taxon>
        <taxon>Gunneridae</taxon>
        <taxon>Pentapetalae</taxon>
        <taxon>asterids</taxon>
        <taxon>campanulids</taxon>
        <taxon>Asterales</taxon>
        <taxon>Asteraceae</taxon>
        <taxon>Carduoideae</taxon>
        <taxon>Cardueae</taxon>
        <taxon>Arctiinae</taxon>
        <taxon>Arctium</taxon>
    </lineage>
</organism>
<dbReference type="Proteomes" id="UP001055879">
    <property type="component" value="Linkage Group LG12"/>
</dbReference>
<name>A0ACB8YJ97_ARCLA</name>
<reference evidence="1 2" key="2">
    <citation type="journal article" date="2022" name="Mol. Ecol. Resour.">
        <title>The genomes of chicory, endive, great burdock and yacon provide insights into Asteraceae paleo-polyploidization history and plant inulin production.</title>
        <authorList>
            <person name="Fan W."/>
            <person name="Wang S."/>
            <person name="Wang H."/>
            <person name="Wang A."/>
            <person name="Jiang F."/>
            <person name="Liu H."/>
            <person name="Zhao H."/>
            <person name="Xu D."/>
            <person name="Zhang Y."/>
        </authorList>
    </citation>
    <scope>NUCLEOTIDE SEQUENCE [LARGE SCALE GENOMIC DNA]</scope>
    <source>
        <strain evidence="2">cv. Niubang</strain>
    </source>
</reference>
<gene>
    <name evidence="1" type="ORF">L6452_34729</name>
</gene>